<sequence length="552" mass="63504">MYHIRGRDEEEAPDVIAGTIELNFIIAYALIDSGSTHSFVCSAIIEKLKLEPETVNTNLVVSSPLGKNVPIKNLCKQCHATIRGIPFPVELYVMPMSEFDVILGLDWLSKHQAWIDCQNKRLYLRGLGKESILLIDRKPTSIFTAMSIQDEYDFGLPSMPVISKYIDVFPEEHHGLPPVREVEFGIDVQPGVNPVSITPYIMAPIELKELQKQLQELQNMGFIRPSSSPWGAPVLFVKKKDGTMRLCIDYRQLNVVTIKNKYPLPRIEDLFNQLKDATIFSKIDLRSRYYQMRTLRERQLYAKFSKCKFWLNEASFLGHVISAKGIKKDVPFVWSETQQRSFDQLKETLTYAPILTQQKSGKKFTVYIDASHLGLSCFLMQDGKVKDLNLRQRRWMELLKDYDLVIDYHPGKANVVTDALSRKPNLGIMPELQIQSSLISRIRDLPQTDPELLEITSKLDLKQNSGFSIHSDGLLYFKDRFCVPNYEELRREILQEAHQSPFSIHPGSIKMYKDLRSLYWWSDMKSAVTNFVSGHLNCQRVKAEHQTPTVLL</sequence>
<dbReference type="InterPro" id="IPR021109">
    <property type="entry name" value="Peptidase_aspartic_dom_sf"/>
</dbReference>
<dbReference type="CDD" id="cd01647">
    <property type="entry name" value="RT_LTR"/>
    <property type="match status" value="1"/>
</dbReference>
<dbReference type="Pfam" id="PF00078">
    <property type="entry name" value="RVT_1"/>
    <property type="match status" value="1"/>
</dbReference>
<organism evidence="4 5">
    <name type="scientific">Hibiscus sabdariffa</name>
    <name type="common">roselle</name>
    <dbReference type="NCBI Taxonomy" id="183260"/>
    <lineage>
        <taxon>Eukaryota</taxon>
        <taxon>Viridiplantae</taxon>
        <taxon>Streptophyta</taxon>
        <taxon>Embryophyta</taxon>
        <taxon>Tracheophyta</taxon>
        <taxon>Spermatophyta</taxon>
        <taxon>Magnoliopsida</taxon>
        <taxon>eudicotyledons</taxon>
        <taxon>Gunneridae</taxon>
        <taxon>Pentapetalae</taxon>
        <taxon>rosids</taxon>
        <taxon>malvids</taxon>
        <taxon>Malvales</taxon>
        <taxon>Malvaceae</taxon>
        <taxon>Malvoideae</taxon>
        <taxon>Hibiscus</taxon>
    </lineage>
</organism>
<evidence type="ECO:0000259" key="3">
    <source>
        <dbReference type="Pfam" id="PF17921"/>
    </source>
</evidence>
<dbReference type="Gene3D" id="3.10.10.10">
    <property type="entry name" value="HIV Type 1 Reverse Transcriptase, subunit A, domain 1"/>
    <property type="match status" value="1"/>
</dbReference>
<evidence type="ECO:0000313" key="5">
    <source>
        <dbReference type="Proteomes" id="UP001472677"/>
    </source>
</evidence>
<dbReference type="InterPro" id="IPR043502">
    <property type="entry name" value="DNA/RNA_pol_sf"/>
</dbReference>
<evidence type="ECO:0000313" key="4">
    <source>
        <dbReference type="EMBL" id="KAK8593761.1"/>
    </source>
</evidence>
<dbReference type="Pfam" id="PF17919">
    <property type="entry name" value="RT_RNaseH_2"/>
    <property type="match status" value="1"/>
</dbReference>
<name>A0ABR2G3V2_9ROSI</name>
<gene>
    <name evidence="4" type="ORF">V6N12_045835</name>
</gene>
<dbReference type="Pfam" id="PF08284">
    <property type="entry name" value="RVP_2"/>
    <property type="match status" value="1"/>
</dbReference>
<proteinExistence type="predicted"/>
<dbReference type="SUPFAM" id="SSF50630">
    <property type="entry name" value="Acid proteases"/>
    <property type="match status" value="1"/>
</dbReference>
<feature type="domain" description="Reverse transcriptase" evidence="1">
    <location>
        <begin position="237"/>
        <end position="312"/>
    </location>
</feature>
<dbReference type="InterPro" id="IPR043128">
    <property type="entry name" value="Rev_trsase/Diguanyl_cyclase"/>
</dbReference>
<dbReference type="EMBL" id="JBBPBM010000003">
    <property type="protein sequence ID" value="KAK8593761.1"/>
    <property type="molecule type" value="Genomic_DNA"/>
</dbReference>
<dbReference type="Gene3D" id="3.30.70.270">
    <property type="match status" value="2"/>
</dbReference>
<dbReference type="PANTHER" id="PTHR15503:SF45">
    <property type="entry name" value="RNA-DIRECTED DNA POLYMERASE HOMOLOG"/>
    <property type="match status" value="1"/>
</dbReference>
<dbReference type="SUPFAM" id="SSF56672">
    <property type="entry name" value="DNA/RNA polymerases"/>
    <property type="match status" value="1"/>
</dbReference>
<feature type="domain" description="Reverse transcriptase/retrotransposon-derived protein RNase H-like" evidence="2">
    <location>
        <begin position="334"/>
        <end position="385"/>
    </location>
</feature>
<dbReference type="InterPro" id="IPR041577">
    <property type="entry name" value="RT_RNaseH_2"/>
</dbReference>
<dbReference type="Gene3D" id="2.40.70.10">
    <property type="entry name" value="Acid Proteases"/>
    <property type="match status" value="1"/>
</dbReference>
<feature type="domain" description="Integrase zinc-binding" evidence="3">
    <location>
        <begin position="487"/>
        <end position="543"/>
    </location>
</feature>
<dbReference type="InterPro" id="IPR032567">
    <property type="entry name" value="RTL1-rel"/>
</dbReference>
<dbReference type="Proteomes" id="UP001472677">
    <property type="component" value="Unassembled WGS sequence"/>
</dbReference>
<dbReference type="CDD" id="cd00303">
    <property type="entry name" value="retropepsin_like"/>
    <property type="match status" value="1"/>
</dbReference>
<comment type="caution">
    <text evidence="4">The sequence shown here is derived from an EMBL/GenBank/DDBJ whole genome shotgun (WGS) entry which is preliminary data.</text>
</comment>
<dbReference type="InterPro" id="IPR000477">
    <property type="entry name" value="RT_dom"/>
</dbReference>
<keyword evidence="5" id="KW-1185">Reference proteome</keyword>
<evidence type="ECO:0000259" key="1">
    <source>
        <dbReference type="Pfam" id="PF00078"/>
    </source>
</evidence>
<reference evidence="4 5" key="1">
    <citation type="journal article" date="2024" name="G3 (Bethesda)">
        <title>Genome assembly of Hibiscus sabdariffa L. provides insights into metabolisms of medicinal natural products.</title>
        <authorList>
            <person name="Kim T."/>
        </authorList>
    </citation>
    <scope>NUCLEOTIDE SEQUENCE [LARGE SCALE GENOMIC DNA]</scope>
    <source>
        <strain evidence="4">TK-2024</strain>
        <tissue evidence="4">Old leaves</tissue>
    </source>
</reference>
<accession>A0ABR2G3V2</accession>
<protein>
    <submittedName>
        <fullName evidence="4">Uncharacterized protein</fullName>
    </submittedName>
</protein>
<dbReference type="PANTHER" id="PTHR15503">
    <property type="entry name" value="LDOC1 RELATED"/>
    <property type="match status" value="1"/>
</dbReference>
<dbReference type="Gene3D" id="1.10.340.70">
    <property type="match status" value="1"/>
</dbReference>
<dbReference type="InterPro" id="IPR041588">
    <property type="entry name" value="Integrase_H2C2"/>
</dbReference>
<evidence type="ECO:0000259" key="2">
    <source>
        <dbReference type="Pfam" id="PF17919"/>
    </source>
</evidence>
<dbReference type="Pfam" id="PF17921">
    <property type="entry name" value="Integrase_H2C2"/>
    <property type="match status" value="1"/>
</dbReference>